<accession>A0A4Z0CB35</accession>
<proteinExistence type="predicted"/>
<evidence type="ECO:0000313" key="2">
    <source>
        <dbReference type="EMBL" id="TFZ08877.1"/>
    </source>
</evidence>
<dbReference type="AlphaFoldDB" id="A0A4Z0CB35"/>
<name>A0A4Z0CB35_9BURK</name>
<keyword evidence="3" id="KW-1185">Reference proteome</keyword>
<feature type="compositionally biased region" description="Basic and acidic residues" evidence="1">
    <location>
        <begin position="56"/>
        <end position="65"/>
    </location>
</feature>
<dbReference type="EMBL" id="SMLK01000001">
    <property type="protein sequence ID" value="TFZ08877.1"/>
    <property type="molecule type" value="Genomic_DNA"/>
</dbReference>
<gene>
    <name evidence="2" type="ORF">EZ216_06975</name>
</gene>
<dbReference type="RefSeq" id="WP_135248962.1">
    <property type="nucleotide sequence ID" value="NZ_SMLK01000001.1"/>
</dbReference>
<dbReference type="Proteomes" id="UP000297839">
    <property type="component" value="Unassembled WGS sequence"/>
</dbReference>
<evidence type="ECO:0000256" key="1">
    <source>
        <dbReference type="SAM" id="MobiDB-lite"/>
    </source>
</evidence>
<reference evidence="2 3" key="1">
    <citation type="submission" date="2019-03" db="EMBL/GenBank/DDBJ databases">
        <title>Ramlibacter sp. 18x22-1, whole genome shotgun sequence.</title>
        <authorList>
            <person name="Zhang X."/>
            <person name="Feng G."/>
            <person name="Zhu H."/>
        </authorList>
    </citation>
    <scope>NUCLEOTIDE SEQUENCE [LARGE SCALE GENOMIC DNA]</scope>
    <source>
        <strain evidence="2 3">18x22-1</strain>
    </source>
</reference>
<comment type="caution">
    <text evidence="2">The sequence shown here is derived from an EMBL/GenBank/DDBJ whole genome shotgun (WGS) entry which is preliminary data.</text>
</comment>
<feature type="region of interest" description="Disordered" evidence="1">
    <location>
        <begin position="46"/>
        <end position="65"/>
    </location>
</feature>
<protein>
    <submittedName>
        <fullName evidence="2">Uncharacterized protein</fullName>
    </submittedName>
</protein>
<feature type="region of interest" description="Disordered" evidence="1">
    <location>
        <begin position="1"/>
        <end position="34"/>
    </location>
</feature>
<evidence type="ECO:0000313" key="3">
    <source>
        <dbReference type="Proteomes" id="UP000297839"/>
    </source>
</evidence>
<organism evidence="2 3">
    <name type="scientific">Ramlibacter humi</name>
    <dbReference type="NCBI Taxonomy" id="2530451"/>
    <lineage>
        <taxon>Bacteria</taxon>
        <taxon>Pseudomonadati</taxon>
        <taxon>Pseudomonadota</taxon>
        <taxon>Betaproteobacteria</taxon>
        <taxon>Burkholderiales</taxon>
        <taxon>Comamonadaceae</taxon>
        <taxon>Ramlibacter</taxon>
    </lineage>
</organism>
<sequence>MEQQDSGNPETPVANEAPADAGHAVPATPMEDSTWGVGAAAAMDNLRRHHFGARHQPQDERPASE</sequence>